<reference evidence="1 2" key="1">
    <citation type="submission" date="2018-10" db="EMBL/GenBank/DDBJ databases">
        <title>Fifty Aureobasidium pullulans genomes reveal a recombining polyextremotolerant generalist.</title>
        <authorList>
            <person name="Gostincar C."/>
            <person name="Turk M."/>
            <person name="Zajc J."/>
            <person name="Gunde-Cimerman N."/>
        </authorList>
    </citation>
    <scope>NUCLEOTIDE SEQUENCE [LARGE SCALE GENOMIC DNA]</scope>
    <source>
        <strain evidence="1 2">EXF-6604</strain>
    </source>
</reference>
<organism evidence="1 2">
    <name type="scientific">Aureobasidium pullulans</name>
    <name type="common">Black yeast</name>
    <name type="synonym">Pullularia pullulans</name>
    <dbReference type="NCBI Taxonomy" id="5580"/>
    <lineage>
        <taxon>Eukaryota</taxon>
        <taxon>Fungi</taxon>
        <taxon>Dikarya</taxon>
        <taxon>Ascomycota</taxon>
        <taxon>Pezizomycotina</taxon>
        <taxon>Dothideomycetes</taxon>
        <taxon>Dothideomycetidae</taxon>
        <taxon>Dothideales</taxon>
        <taxon>Saccotheciaceae</taxon>
        <taxon>Aureobasidium</taxon>
    </lineage>
</organism>
<name>A0A4S9LR59_AURPU</name>
<comment type="caution">
    <text evidence="1">The sequence shown here is derived from an EMBL/GenBank/DDBJ whole genome shotgun (WGS) entry which is preliminary data.</text>
</comment>
<dbReference type="AlphaFoldDB" id="A0A4S9LR59"/>
<dbReference type="Proteomes" id="UP000306584">
    <property type="component" value="Unassembled WGS sequence"/>
</dbReference>
<protein>
    <submittedName>
        <fullName evidence="1">Uncharacterized protein</fullName>
    </submittedName>
</protein>
<evidence type="ECO:0000313" key="2">
    <source>
        <dbReference type="Proteomes" id="UP000306584"/>
    </source>
</evidence>
<dbReference type="EMBL" id="QZBD01000063">
    <property type="protein sequence ID" value="THY32226.1"/>
    <property type="molecule type" value="Genomic_DNA"/>
</dbReference>
<proteinExistence type="predicted"/>
<sequence>MSTSTRNRVCGPSVVAWADDEETFIPAEPSRPVSVKKAMGIKYHTPTKPYYDEAVFDKILGKHFDSTLLTKDLDPHDDAFSKAQFNIIRLRFNQAIRNAVSGISYHDKCNMIDIQRIYRPGKPDSRPYIRVVLRKREDWMSVDRTLGSLRDDSFGTGSVPIRYHLTFGAQQQREQPPARFLD</sequence>
<evidence type="ECO:0000313" key="1">
    <source>
        <dbReference type="EMBL" id="THY32226.1"/>
    </source>
</evidence>
<accession>A0A4S9LR59</accession>
<gene>
    <name evidence="1" type="ORF">D6D01_02671</name>
</gene>